<dbReference type="EMBL" id="CP144533">
    <property type="protein sequence ID" value="WWC61298.1"/>
    <property type="molecule type" value="Genomic_DNA"/>
</dbReference>
<dbReference type="Proteomes" id="UP000078595">
    <property type="component" value="Chromosome 4"/>
</dbReference>
<dbReference type="RefSeq" id="XP_018264020.1">
    <property type="nucleotide sequence ID" value="XM_018407212.1"/>
</dbReference>
<keyword evidence="3" id="KW-1185">Reference proteome</keyword>
<dbReference type="KEGG" id="kdj:28967597"/>
<proteinExistence type="predicted"/>
<gene>
    <name evidence="1" type="ORF">I303_03898</name>
    <name evidence="2" type="ORF">I303_103879</name>
</gene>
<dbReference type="AlphaFoldDB" id="A0A1A6A7Z3"/>
<evidence type="ECO:0000313" key="1">
    <source>
        <dbReference type="EMBL" id="OBR86178.1"/>
    </source>
</evidence>
<sequence length="91" mass="10336">MSFHFIAYQADIGSPWESFRPYLNHHIANSIRKQVTYYYNPKSSRGQCITFASEYPWRPAEIGAIENAFKALGVSTSGIIKQYSGSQVKQV</sequence>
<evidence type="ECO:0000313" key="2">
    <source>
        <dbReference type="EMBL" id="WWC61298.1"/>
    </source>
</evidence>
<evidence type="ECO:0000313" key="3">
    <source>
        <dbReference type="Proteomes" id="UP000078595"/>
    </source>
</evidence>
<organism evidence="1">
    <name type="scientific">Kwoniella dejecticola CBS 10117</name>
    <dbReference type="NCBI Taxonomy" id="1296121"/>
    <lineage>
        <taxon>Eukaryota</taxon>
        <taxon>Fungi</taxon>
        <taxon>Dikarya</taxon>
        <taxon>Basidiomycota</taxon>
        <taxon>Agaricomycotina</taxon>
        <taxon>Tremellomycetes</taxon>
        <taxon>Tremellales</taxon>
        <taxon>Cryptococcaceae</taxon>
        <taxon>Kwoniella</taxon>
    </lineage>
</organism>
<reference evidence="1" key="1">
    <citation type="submission" date="2013-07" db="EMBL/GenBank/DDBJ databases">
        <title>The Genome Sequence of Cryptococcus dejecticola CBS10117.</title>
        <authorList>
            <consortium name="The Broad Institute Genome Sequencing Platform"/>
            <person name="Cuomo C."/>
            <person name="Litvintseva A."/>
            <person name="Chen Y."/>
            <person name="Heitman J."/>
            <person name="Sun S."/>
            <person name="Springer D."/>
            <person name="Dromer F."/>
            <person name="Young S.K."/>
            <person name="Zeng Q."/>
            <person name="Gargeya S."/>
            <person name="Fitzgerald M."/>
            <person name="Abouelleil A."/>
            <person name="Alvarado L."/>
            <person name="Berlin A.M."/>
            <person name="Chapman S.B."/>
            <person name="Dewar J."/>
            <person name="Goldberg J."/>
            <person name="Griggs A."/>
            <person name="Gujja S."/>
            <person name="Hansen M."/>
            <person name="Howarth C."/>
            <person name="Imamovic A."/>
            <person name="Larimer J."/>
            <person name="McCowan C."/>
            <person name="Murphy C."/>
            <person name="Pearson M."/>
            <person name="Priest M."/>
            <person name="Roberts A."/>
            <person name="Saif S."/>
            <person name="Shea T."/>
            <person name="Sykes S."/>
            <person name="Wortman J."/>
            <person name="Nusbaum C."/>
            <person name="Birren B."/>
        </authorList>
    </citation>
    <scope>NUCLEOTIDE SEQUENCE [LARGE SCALE GENOMIC DNA]</scope>
    <source>
        <strain evidence="1">CBS 10117</strain>
    </source>
</reference>
<protein>
    <submittedName>
        <fullName evidence="1">Uncharacterized protein</fullName>
    </submittedName>
</protein>
<name>A0A1A6A7Z3_9TREE</name>
<reference evidence="2" key="2">
    <citation type="submission" date="2013-07" db="EMBL/GenBank/DDBJ databases">
        <authorList>
            <consortium name="The Broad Institute Genome Sequencing Platform"/>
            <person name="Cuomo C."/>
            <person name="Litvintseva A."/>
            <person name="Chen Y."/>
            <person name="Heitman J."/>
            <person name="Sun S."/>
            <person name="Springer D."/>
            <person name="Dromer F."/>
            <person name="Young S.K."/>
            <person name="Zeng Q."/>
            <person name="Gargeya S."/>
            <person name="Fitzgerald M."/>
            <person name="Abouelleil A."/>
            <person name="Alvarado L."/>
            <person name="Berlin A.M."/>
            <person name="Chapman S.B."/>
            <person name="Dewar J."/>
            <person name="Goldberg J."/>
            <person name="Griggs A."/>
            <person name="Gujja S."/>
            <person name="Hansen M."/>
            <person name="Howarth C."/>
            <person name="Imamovic A."/>
            <person name="Larimer J."/>
            <person name="McCowan C."/>
            <person name="Murphy C."/>
            <person name="Pearson M."/>
            <person name="Priest M."/>
            <person name="Roberts A."/>
            <person name="Saif S."/>
            <person name="Shea T."/>
            <person name="Sykes S."/>
            <person name="Wortman J."/>
            <person name="Nusbaum C."/>
            <person name="Birren B."/>
        </authorList>
    </citation>
    <scope>NUCLEOTIDE SEQUENCE</scope>
    <source>
        <strain evidence="2">CBS 10117</strain>
    </source>
</reference>
<accession>A0A1A6A7Z3</accession>
<dbReference type="GeneID" id="28967597"/>
<dbReference type="EMBL" id="KI894030">
    <property type="protein sequence ID" value="OBR86178.1"/>
    <property type="molecule type" value="Genomic_DNA"/>
</dbReference>
<reference evidence="2" key="3">
    <citation type="submission" date="2024-02" db="EMBL/GenBank/DDBJ databases">
        <title>Comparative genomics of Cryptococcus and Kwoniella reveals pathogenesis evolution and contrasting modes of karyotype evolution via chromosome fusion or intercentromeric recombination.</title>
        <authorList>
            <person name="Coelho M.A."/>
            <person name="David-Palma M."/>
            <person name="Shea T."/>
            <person name="Bowers K."/>
            <person name="McGinley-Smith S."/>
            <person name="Mohammad A.W."/>
            <person name="Gnirke A."/>
            <person name="Yurkov A.M."/>
            <person name="Nowrousian M."/>
            <person name="Sun S."/>
            <person name="Cuomo C.A."/>
            <person name="Heitman J."/>
        </authorList>
    </citation>
    <scope>NUCLEOTIDE SEQUENCE</scope>
    <source>
        <strain evidence="2">CBS 10117</strain>
    </source>
</reference>
<dbReference type="VEuPathDB" id="FungiDB:I303_03898"/>